<dbReference type="PANTHER" id="PTHR47947">
    <property type="entry name" value="CYTOCHROME P450 82C3-RELATED"/>
    <property type="match status" value="1"/>
</dbReference>
<dbReference type="Proteomes" id="UP000290289">
    <property type="component" value="Chromosome 15"/>
</dbReference>
<dbReference type="GO" id="GO:0016705">
    <property type="term" value="F:oxidoreductase activity, acting on paired donors, with incorporation or reduction of molecular oxygen"/>
    <property type="evidence" value="ECO:0007669"/>
    <property type="project" value="InterPro"/>
</dbReference>
<dbReference type="PRINTS" id="PR00385">
    <property type="entry name" value="P450"/>
</dbReference>
<dbReference type="EMBL" id="RDQH01000341">
    <property type="protein sequence ID" value="RXH72825.1"/>
    <property type="molecule type" value="Genomic_DNA"/>
</dbReference>
<comment type="cofactor">
    <cofactor evidence="1 10">
        <name>heme</name>
        <dbReference type="ChEBI" id="CHEBI:30413"/>
    </cofactor>
</comment>
<dbReference type="GO" id="GO:0005506">
    <property type="term" value="F:iron ion binding"/>
    <property type="evidence" value="ECO:0007669"/>
    <property type="project" value="InterPro"/>
</dbReference>
<keyword evidence="12" id="KW-1185">Reference proteome</keyword>
<evidence type="ECO:0000313" key="11">
    <source>
        <dbReference type="EMBL" id="RXH72825.1"/>
    </source>
</evidence>
<evidence type="ECO:0000256" key="5">
    <source>
        <dbReference type="ARBA" id="ARBA00022723"/>
    </source>
</evidence>
<keyword evidence="5 10" id="KW-0479">Metal-binding</keyword>
<keyword evidence="8" id="KW-0503">Monooxygenase</keyword>
<evidence type="ECO:0000256" key="4">
    <source>
        <dbReference type="ARBA" id="ARBA00022617"/>
    </source>
</evidence>
<dbReference type="PROSITE" id="PS00086">
    <property type="entry name" value="CYTOCHROME_P450"/>
    <property type="match status" value="2"/>
</dbReference>
<dbReference type="SUPFAM" id="SSF48264">
    <property type="entry name" value="Cytochrome P450"/>
    <property type="match status" value="2"/>
</dbReference>
<comment type="subcellular location">
    <subcellularLocation>
        <location evidence="2">Membrane</location>
    </subcellularLocation>
</comment>
<feature type="binding site" description="axial binding residue" evidence="10">
    <location>
        <position position="808"/>
    </location>
    <ligand>
        <name>heme</name>
        <dbReference type="ChEBI" id="CHEBI:30413"/>
    </ligand>
    <ligandPart>
        <name>Fe</name>
        <dbReference type="ChEBI" id="CHEBI:18248"/>
    </ligandPart>
</feature>
<evidence type="ECO:0000256" key="3">
    <source>
        <dbReference type="ARBA" id="ARBA00010617"/>
    </source>
</evidence>
<dbReference type="Pfam" id="PF00067">
    <property type="entry name" value="p450"/>
    <property type="match status" value="2"/>
</dbReference>
<evidence type="ECO:0000256" key="1">
    <source>
        <dbReference type="ARBA" id="ARBA00001971"/>
    </source>
</evidence>
<keyword evidence="6" id="KW-0560">Oxidoreductase</keyword>
<organism evidence="11 12">
    <name type="scientific">Malus domestica</name>
    <name type="common">Apple</name>
    <name type="synonym">Pyrus malus</name>
    <dbReference type="NCBI Taxonomy" id="3750"/>
    <lineage>
        <taxon>Eukaryota</taxon>
        <taxon>Viridiplantae</taxon>
        <taxon>Streptophyta</taxon>
        <taxon>Embryophyta</taxon>
        <taxon>Tracheophyta</taxon>
        <taxon>Spermatophyta</taxon>
        <taxon>Magnoliopsida</taxon>
        <taxon>eudicotyledons</taxon>
        <taxon>Gunneridae</taxon>
        <taxon>Pentapetalae</taxon>
        <taxon>rosids</taxon>
        <taxon>fabids</taxon>
        <taxon>Rosales</taxon>
        <taxon>Rosaceae</taxon>
        <taxon>Amygdaloideae</taxon>
        <taxon>Maleae</taxon>
        <taxon>Malus</taxon>
    </lineage>
</organism>
<evidence type="ECO:0000256" key="8">
    <source>
        <dbReference type="ARBA" id="ARBA00023033"/>
    </source>
</evidence>
<dbReference type="PRINTS" id="PR00463">
    <property type="entry name" value="EP450I"/>
</dbReference>
<evidence type="ECO:0008006" key="13">
    <source>
        <dbReference type="Google" id="ProtNLM"/>
    </source>
</evidence>
<protein>
    <recommendedName>
        <fullName evidence="13">Cytochrome P450</fullName>
    </recommendedName>
</protein>
<keyword evidence="9" id="KW-0472">Membrane</keyword>
<dbReference type="STRING" id="3750.A0A498HTD2"/>
<dbReference type="InterPro" id="IPR001128">
    <property type="entry name" value="Cyt_P450"/>
</dbReference>
<accession>A0A498HTD2</accession>
<evidence type="ECO:0000256" key="10">
    <source>
        <dbReference type="PIRSR" id="PIRSR602401-1"/>
    </source>
</evidence>
<dbReference type="AlphaFoldDB" id="A0A498HTD2"/>
<dbReference type="CDD" id="cd20653">
    <property type="entry name" value="CYP81"/>
    <property type="match status" value="1"/>
</dbReference>
<name>A0A498HTD2_MALDO</name>
<evidence type="ECO:0000256" key="2">
    <source>
        <dbReference type="ARBA" id="ARBA00004370"/>
    </source>
</evidence>
<dbReference type="GO" id="GO:0020037">
    <property type="term" value="F:heme binding"/>
    <property type="evidence" value="ECO:0007669"/>
    <property type="project" value="InterPro"/>
</dbReference>
<dbReference type="InterPro" id="IPR017972">
    <property type="entry name" value="Cyt_P450_CS"/>
</dbReference>
<dbReference type="InterPro" id="IPR036396">
    <property type="entry name" value="Cyt_P450_sf"/>
</dbReference>
<evidence type="ECO:0000256" key="6">
    <source>
        <dbReference type="ARBA" id="ARBA00023002"/>
    </source>
</evidence>
<evidence type="ECO:0000256" key="9">
    <source>
        <dbReference type="ARBA" id="ARBA00023136"/>
    </source>
</evidence>
<dbReference type="GO" id="GO:0004497">
    <property type="term" value="F:monooxygenase activity"/>
    <property type="evidence" value="ECO:0007669"/>
    <property type="project" value="UniProtKB-KW"/>
</dbReference>
<evidence type="ECO:0000313" key="12">
    <source>
        <dbReference type="Proteomes" id="UP000290289"/>
    </source>
</evidence>
<dbReference type="FunFam" id="1.10.630.10:FF:000023">
    <property type="entry name" value="Cytochrome P450 family protein"/>
    <property type="match status" value="1"/>
</dbReference>
<dbReference type="InterPro" id="IPR002401">
    <property type="entry name" value="Cyt_P450_E_grp-I"/>
</dbReference>
<dbReference type="GO" id="GO:0016020">
    <property type="term" value="C:membrane"/>
    <property type="evidence" value="ECO:0007669"/>
    <property type="project" value="UniProtKB-SubCell"/>
</dbReference>
<dbReference type="PANTHER" id="PTHR47947:SF20">
    <property type="entry name" value="CYTOCHROME P450 FAMILY PROTEIN"/>
    <property type="match status" value="1"/>
</dbReference>
<dbReference type="InterPro" id="IPR050651">
    <property type="entry name" value="Plant_Cytochrome_P450_Monoox"/>
</dbReference>
<comment type="caution">
    <text evidence="11">The sequence shown here is derived from an EMBL/GenBank/DDBJ whole genome shotgun (WGS) entry which is preliminary data.</text>
</comment>
<dbReference type="FunFam" id="1.10.630.10:FF:000126">
    <property type="entry name" value="Predicted protein"/>
    <property type="match status" value="1"/>
</dbReference>
<reference evidence="11 12" key="1">
    <citation type="submission" date="2018-10" db="EMBL/GenBank/DDBJ databases">
        <title>A high-quality apple genome assembly.</title>
        <authorList>
            <person name="Hu J."/>
        </authorList>
    </citation>
    <scope>NUCLEOTIDE SEQUENCE [LARGE SCALE GENOMIC DNA]</scope>
    <source>
        <strain evidence="12">cv. HFTH1</strain>
        <tissue evidence="11">Young leaf</tissue>
    </source>
</reference>
<keyword evidence="7 10" id="KW-0408">Iron</keyword>
<dbReference type="Gene3D" id="1.10.630.10">
    <property type="entry name" value="Cytochrome P450"/>
    <property type="match status" value="2"/>
</dbReference>
<keyword evidence="4 10" id="KW-0349">Heme</keyword>
<comment type="similarity">
    <text evidence="3">Belongs to the cytochrome P450 family.</text>
</comment>
<evidence type="ECO:0000256" key="7">
    <source>
        <dbReference type="ARBA" id="ARBA00023004"/>
    </source>
</evidence>
<proteinExistence type="inferred from homology"/>
<gene>
    <name evidence="11" type="ORF">DVH24_012509</name>
</gene>
<sequence length="869" mass="97734">METERMTKIELKSKFTELAFNVMTMMVVGKRYCGGDVGDDEEAKNFRQVFRDAVDLSGSTNIGDFLPFFQWMDMLGVEKKMVGMMAKIDKFLQGLVDERRVILSSNHGSNNGKGLRIAGTDTTSTTLDWAMSLLLNHPEAMEKVRTEIDTNVGRERLLEEQDLPKLKYMENVINETHRLYPAVPLLVPHEASEDCVVGGFDVPRHTIVVINAWAIHRDPEVWEDPDKFKPERFQGWSAEGAERYKLIPFGGGRRGCPGDVIANRLIGLTLGSLVQSFEWGRIGVEDVDMSEGLGRSMPRVKPLEAMCKPRPIMLSSIKTFPHARRLFPLLATSIFSGNQSTAPSNLFLPNTANFYFSGGFPMEEQSLFFWYTTSALIAIFLTFLLTKIKPKPKFTNLPPSPPSIPIIGHLHLLKHPVHRTLQSLSSNLGKIILLQWGSRAVLLVSSPSAAEECYTKHDVAFANRPSLLAGKHFHYNFTTVAAAPYGDHWRNLRRIMTLEIFSSSRLAAFSSVRQGEVRLLLTQIMKRSKVELKSKFTELAFNVMTMTVVGKRYFGEDVAEDEEAKNFREVMREAVHLSAATNLGDFFPVLQWTDATGLEKKMVRLMKKMDGFLQSLIEERRGILAAGFESNGQEVKKLMIDNFLALQQREPQLYTDEIVKGIILVLLVAGTDTTSTALQWAMALLLNHPDAMEKLRAEIDTKIGPDHRVLKEQDLPNLSYLQNVINETHRLYPSFPILVPHENSEDCVVGGFDVPRHTMLVINAWAIHRNPEIWEDPEKFKPERFEGWSGEGSEGYKLIPFGAGRRGCPGAGLANRLIGLALGSLVQSFEWERIGEEEVDMSEGLGLTMPRVKPLEAICKPRPIMLSST</sequence>